<dbReference type="Gene3D" id="2.20.25.80">
    <property type="entry name" value="WRKY domain"/>
    <property type="match status" value="1"/>
</dbReference>
<evidence type="ECO:0000256" key="7">
    <source>
        <dbReference type="SAM" id="SignalP"/>
    </source>
</evidence>
<feature type="signal peptide" evidence="7">
    <location>
        <begin position="1"/>
        <end position="16"/>
    </location>
</feature>
<dbReference type="InterPro" id="IPR003657">
    <property type="entry name" value="WRKY_dom"/>
</dbReference>
<feature type="domain" description="WRKY" evidence="8">
    <location>
        <begin position="87"/>
        <end position="135"/>
    </location>
</feature>
<dbReference type="SMART" id="SM00774">
    <property type="entry name" value="WRKY"/>
    <property type="match status" value="1"/>
</dbReference>
<dbReference type="Proteomes" id="UP000655225">
    <property type="component" value="Unassembled WGS sequence"/>
</dbReference>
<evidence type="ECO:0000256" key="3">
    <source>
        <dbReference type="ARBA" id="ARBA00023125"/>
    </source>
</evidence>
<keyword evidence="4" id="KW-0804">Transcription</keyword>
<dbReference type="InterPro" id="IPR044810">
    <property type="entry name" value="WRKY_plant"/>
</dbReference>
<feature type="transmembrane region" description="Helical" evidence="6">
    <location>
        <begin position="208"/>
        <end position="232"/>
    </location>
</feature>
<reference evidence="9 10" key="1">
    <citation type="submission" date="2020-04" db="EMBL/GenBank/DDBJ databases">
        <title>Plant Genome Project.</title>
        <authorList>
            <person name="Zhang R.-G."/>
        </authorList>
    </citation>
    <scope>NUCLEOTIDE SEQUENCE [LARGE SCALE GENOMIC DNA]</scope>
    <source>
        <strain evidence="9">YNK0</strain>
        <tissue evidence="9">Leaf</tissue>
    </source>
</reference>
<evidence type="ECO:0000313" key="10">
    <source>
        <dbReference type="Proteomes" id="UP000655225"/>
    </source>
</evidence>
<gene>
    <name evidence="9" type="ORF">HHK36_025629</name>
</gene>
<dbReference type="GO" id="GO:0043565">
    <property type="term" value="F:sequence-specific DNA binding"/>
    <property type="evidence" value="ECO:0007669"/>
    <property type="project" value="InterPro"/>
</dbReference>
<keyword evidence="10" id="KW-1185">Reference proteome</keyword>
<evidence type="ECO:0000256" key="5">
    <source>
        <dbReference type="ARBA" id="ARBA00023242"/>
    </source>
</evidence>
<evidence type="ECO:0000256" key="6">
    <source>
        <dbReference type="SAM" id="Phobius"/>
    </source>
</evidence>
<dbReference type="EMBL" id="JABCRI010000019">
    <property type="protein sequence ID" value="KAF8388946.1"/>
    <property type="molecule type" value="Genomic_DNA"/>
</dbReference>
<organism evidence="9 10">
    <name type="scientific">Tetracentron sinense</name>
    <name type="common">Spur-leaf</name>
    <dbReference type="NCBI Taxonomy" id="13715"/>
    <lineage>
        <taxon>Eukaryota</taxon>
        <taxon>Viridiplantae</taxon>
        <taxon>Streptophyta</taxon>
        <taxon>Embryophyta</taxon>
        <taxon>Tracheophyta</taxon>
        <taxon>Spermatophyta</taxon>
        <taxon>Magnoliopsida</taxon>
        <taxon>Trochodendrales</taxon>
        <taxon>Trochodendraceae</taxon>
        <taxon>Tetracentron</taxon>
    </lineage>
</organism>
<protein>
    <recommendedName>
        <fullName evidence="8">WRKY domain-containing protein</fullName>
    </recommendedName>
</protein>
<name>A0A834YKT4_TETSI</name>
<dbReference type="PANTHER" id="PTHR31221">
    <property type="entry name" value="WRKY TRANSCRIPTION FACTOR PROTEIN 1-RELATED"/>
    <property type="match status" value="1"/>
</dbReference>
<dbReference type="Pfam" id="PF03106">
    <property type="entry name" value="WRKY"/>
    <property type="match status" value="1"/>
</dbReference>
<comment type="subcellular location">
    <subcellularLocation>
        <location evidence="1">Nucleus</location>
    </subcellularLocation>
</comment>
<dbReference type="SUPFAM" id="SSF118290">
    <property type="entry name" value="WRKY DNA-binding domain"/>
    <property type="match status" value="1"/>
</dbReference>
<evidence type="ECO:0000256" key="4">
    <source>
        <dbReference type="ARBA" id="ARBA00023163"/>
    </source>
</evidence>
<keyword evidence="6" id="KW-0472">Membrane</keyword>
<dbReference type="GO" id="GO:0003700">
    <property type="term" value="F:DNA-binding transcription factor activity"/>
    <property type="evidence" value="ECO:0007669"/>
    <property type="project" value="InterPro"/>
</dbReference>
<evidence type="ECO:0000256" key="2">
    <source>
        <dbReference type="ARBA" id="ARBA00023015"/>
    </source>
</evidence>
<dbReference type="GO" id="GO:0005634">
    <property type="term" value="C:nucleus"/>
    <property type="evidence" value="ECO:0007669"/>
    <property type="project" value="UniProtKB-SubCell"/>
</dbReference>
<accession>A0A834YKT4</accession>
<dbReference type="PROSITE" id="PS50811">
    <property type="entry name" value="WRKY"/>
    <property type="match status" value="1"/>
</dbReference>
<proteinExistence type="predicted"/>
<evidence type="ECO:0000256" key="1">
    <source>
        <dbReference type="ARBA" id="ARBA00004123"/>
    </source>
</evidence>
<keyword evidence="7" id="KW-0732">Signal</keyword>
<comment type="caution">
    <text evidence="9">The sequence shown here is derived from an EMBL/GenBank/DDBJ whole genome shotgun (WGS) entry which is preliminary data.</text>
</comment>
<sequence>MGRILTISLSLSLARSVTVAVRSRGLIDRGVRKSVIARSMMQNEVGSPVAMASLISNTEDSALPDLNLLVTTNLSSTETVNDDQHTRSIDEEAKKQSYYHCNSASCGVKKRVEPSPDDPTTVVTTYKGQHTHPPMASLSMVTHLVHETVIDVTNSTLQEAGSNELPPRSPEINGITESLMGELPENDTNSSSKEIRNSHLQNFGHATIVLAVLIATITFAAGMLGSDLLVVLTKKLERQ</sequence>
<dbReference type="AlphaFoldDB" id="A0A834YKT4"/>
<keyword evidence="2" id="KW-0805">Transcription regulation</keyword>
<dbReference type="InterPro" id="IPR036576">
    <property type="entry name" value="WRKY_dom_sf"/>
</dbReference>
<keyword evidence="5" id="KW-0539">Nucleus</keyword>
<feature type="chain" id="PRO_5032289607" description="WRKY domain-containing protein" evidence="7">
    <location>
        <begin position="17"/>
        <end position="239"/>
    </location>
</feature>
<dbReference type="PANTHER" id="PTHR31221:SF378">
    <property type="entry name" value="WRKY TRANSCRIPTION FACTOR 23-RELATED"/>
    <property type="match status" value="1"/>
</dbReference>
<keyword evidence="6" id="KW-0812">Transmembrane</keyword>
<keyword evidence="6" id="KW-1133">Transmembrane helix</keyword>
<evidence type="ECO:0000313" key="9">
    <source>
        <dbReference type="EMBL" id="KAF8388946.1"/>
    </source>
</evidence>
<keyword evidence="3" id="KW-0238">DNA-binding</keyword>
<evidence type="ECO:0000259" key="8">
    <source>
        <dbReference type="PROSITE" id="PS50811"/>
    </source>
</evidence>